<gene>
    <name evidence="2" type="ORF">ACAOBT_LOCUS10061</name>
</gene>
<dbReference type="OrthoDB" id="429143at2759"/>
<dbReference type="Proteomes" id="UP001152888">
    <property type="component" value="Unassembled WGS sequence"/>
</dbReference>
<dbReference type="Pfam" id="PF01266">
    <property type="entry name" value="DAO"/>
    <property type="match status" value="1"/>
</dbReference>
<evidence type="ECO:0000313" key="2">
    <source>
        <dbReference type="EMBL" id="CAH1972560.1"/>
    </source>
</evidence>
<dbReference type="SUPFAM" id="SSF51905">
    <property type="entry name" value="FAD/NAD(P)-binding domain"/>
    <property type="match status" value="1"/>
</dbReference>
<evidence type="ECO:0000259" key="1">
    <source>
        <dbReference type="Pfam" id="PF01266"/>
    </source>
</evidence>
<evidence type="ECO:0000313" key="3">
    <source>
        <dbReference type="Proteomes" id="UP001152888"/>
    </source>
</evidence>
<dbReference type="Gene3D" id="3.50.50.60">
    <property type="entry name" value="FAD/NAD(P)-binding domain"/>
    <property type="match status" value="1"/>
</dbReference>
<protein>
    <recommendedName>
        <fullName evidence="1">FAD dependent oxidoreductase domain-containing protein</fullName>
    </recommendedName>
</protein>
<keyword evidence="3" id="KW-1185">Reference proteome</keyword>
<dbReference type="PANTHER" id="PTHR13847">
    <property type="entry name" value="SARCOSINE DEHYDROGENASE-RELATED"/>
    <property type="match status" value="1"/>
</dbReference>
<dbReference type="PANTHER" id="PTHR13847:SF257">
    <property type="entry name" value="FI22513P1"/>
    <property type="match status" value="1"/>
</dbReference>
<comment type="caution">
    <text evidence="2">The sequence shown here is derived from an EMBL/GenBank/DDBJ whole genome shotgun (WGS) entry which is preliminary data.</text>
</comment>
<dbReference type="Gene3D" id="3.30.9.10">
    <property type="entry name" value="D-Amino Acid Oxidase, subunit A, domain 2"/>
    <property type="match status" value="1"/>
</dbReference>
<dbReference type="InterPro" id="IPR036188">
    <property type="entry name" value="FAD/NAD-bd_sf"/>
</dbReference>
<name>A0A9P0KCE5_ACAOB</name>
<accession>A0A9P0KCE5</accession>
<dbReference type="EMBL" id="CAKOFQ010006799">
    <property type="protein sequence ID" value="CAH1972560.1"/>
    <property type="molecule type" value="Genomic_DNA"/>
</dbReference>
<dbReference type="InterPro" id="IPR006076">
    <property type="entry name" value="FAD-dep_OxRdtase"/>
</dbReference>
<sequence length="207" mass="22421">MYSKYHKALCSTNKVYRCLCNGLVTDGSTPGATAPAGTGMPPKDARVVICGGGVMGASVAYHLGKLGWGKETVLIEQNRIGGGTTWHASGLIGVFKPSLSQVKLTKSSVDLYKELENKGLSTGWKQCGSLNIARTKDRMIVFKRMKAQSVSWEIDCEILTPEQCKEKCSLLRIDDIIGGLWIPGDGVGDPYETCLSIISEAKKWEFA</sequence>
<dbReference type="GO" id="GO:0005759">
    <property type="term" value="C:mitochondrial matrix"/>
    <property type="evidence" value="ECO:0007669"/>
    <property type="project" value="TreeGrafter"/>
</dbReference>
<proteinExistence type="predicted"/>
<feature type="domain" description="FAD dependent oxidoreductase" evidence="1">
    <location>
        <begin position="46"/>
        <end position="202"/>
    </location>
</feature>
<dbReference type="AlphaFoldDB" id="A0A9P0KCE5"/>
<organism evidence="2 3">
    <name type="scientific">Acanthoscelides obtectus</name>
    <name type="common">Bean weevil</name>
    <name type="synonym">Bruchus obtectus</name>
    <dbReference type="NCBI Taxonomy" id="200917"/>
    <lineage>
        <taxon>Eukaryota</taxon>
        <taxon>Metazoa</taxon>
        <taxon>Ecdysozoa</taxon>
        <taxon>Arthropoda</taxon>
        <taxon>Hexapoda</taxon>
        <taxon>Insecta</taxon>
        <taxon>Pterygota</taxon>
        <taxon>Neoptera</taxon>
        <taxon>Endopterygota</taxon>
        <taxon>Coleoptera</taxon>
        <taxon>Polyphaga</taxon>
        <taxon>Cucujiformia</taxon>
        <taxon>Chrysomeloidea</taxon>
        <taxon>Chrysomelidae</taxon>
        <taxon>Bruchinae</taxon>
        <taxon>Bruchini</taxon>
        <taxon>Acanthoscelides</taxon>
    </lineage>
</organism>
<reference evidence="2" key="1">
    <citation type="submission" date="2022-03" db="EMBL/GenBank/DDBJ databases">
        <authorList>
            <person name="Sayadi A."/>
        </authorList>
    </citation>
    <scope>NUCLEOTIDE SEQUENCE</scope>
</reference>